<dbReference type="Proteomes" id="UP001610818">
    <property type="component" value="Unassembled WGS sequence"/>
</dbReference>
<gene>
    <name evidence="2" type="ORF">ACH4F9_19025</name>
</gene>
<keyword evidence="1" id="KW-0732">Signal</keyword>
<sequence length="248" mass="25841">MSRNTTVRRSARIMVGAMTLGVLAACGGTESDGDAAMASASAPAGTLTAEEIEAAMVDGGDVPDHQVGAREKADRYDESEVGATQPECAVQARMALGMSIGDPVATAQRTAMGNPRGAKTVGGDLVKTTVTLATYKGKGKDEALYDMGTASTACRQGFILKLRGKQTPLQSPQQQIGPERLDFAKEFGWYVLTGGPGSDVPTRKVLIVGSGHTLGFFSRTYPGADAGPEMMPFPVDVARAQWKKLAAG</sequence>
<keyword evidence="3" id="KW-1185">Reference proteome</keyword>
<comment type="caution">
    <text evidence="2">The sequence shown here is derived from an EMBL/GenBank/DDBJ whole genome shotgun (WGS) entry which is preliminary data.</text>
</comment>
<evidence type="ECO:0000313" key="3">
    <source>
        <dbReference type="Proteomes" id="UP001610818"/>
    </source>
</evidence>
<dbReference type="PROSITE" id="PS51257">
    <property type="entry name" value="PROKAR_LIPOPROTEIN"/>
    <property type="match status" value="1"/>
</dbReference>
<dbReference type="RefSeq" id="WP_397712987.1">
    <property type="nucleotide sequence ID" value="NZ_JBIRGN010000003.1"/>
</dbReference>
<proteinExistence type="predicted"/>
<evidence type="ECO:0000256" key="1">
    <source>
        <dbReference type="SAM" id="SignalP"/>
    </source>
</evidence>
<feature type="signal peptide" evidence="1">
    <location>
        <begin position="1"/>
        <end position="24"/>
    </location>
</feature>
<protein>
    <recommendedName>
        <fullName evidence="4">Lipoprotein</fullName>
    </recommendedName>
</protein>
<feature type="chain" id="PRO_5046795239" description="Lipoprotein" evidence="1">
    <location>
        <begin position="25"/>
        <end position="248"/>
    </location>
</feature>
<dbReference type="EMBL" id="JBIRGQ010000003">
    <property type="protein sequence ID" value="MFH8547098.1"/>
    <property type="molecule type" value="Genomic_DNA"/>
</dbReference>
<reference evidence="2 3" key="1">
    <citation type="submission" date="2024-10" db="EMBL/GenBank/DDBJ databases">
        <title>The Natural Products Discovery Center: Release of the First 8490 Sequenced Strains for Exploring Actinobacteria Biosynthetic Diversity.</title>
        <authorList>
            <person name="Kalkreuter E."/>
            <person name="Kautsar S.A."/>
            <person name="Yang D."/>
            <person name="Bader C.D."/>
            <person name="Teijaro C.N."/>
            <person name="Fluegel L."/>
            <person name="Davis C.M."/>
            <person name="Simpson J.R."/>
            <person name="Lauterbach L."/>
            <person name="Steele A.D."/>
            <person name="Gui C."/>
            <person name="Meng S."/>
            <person name="Li G."/>
            <person name="Viehrig K."/>
            <person name="Ye F."/>
            <person name="Su P."/>
            <person name="Kiefer A.F."/>
            <person name="Nichols A."/>
            <person name="Cepeda A.J."/>
            <person name="Yan W."/>
            <person name="Fan B."/>
            <person name="Jiang Y."/>
            <person name="Adhikari A."/>
            <person name="Zheng C.-J."/>
            <person name="Schuster L."/>
            <person name="Cowan T.M."/>
            <person name="Smanski M.J."/>
            <person name="Chevrette M.G."/>
            <person name="De Carvalho L.P.S."/>
            <person name="Shen B."/>
        </authorList>
    </citation>
    <scope>NUCLEOTIDE SEQUENCE [LARGE SCALE GENOMIC DNA]</scope>
    <source>
        <strain evidence="2 3">NPDC017990</strain>
    </source>
</reference>
<accession>A0ABW7QQY7</accession>
<name>A0ABW7QQY7_9ACTN</name>
<evidence type="ECO:0008006" key="4">
    <source>
        <dbReference type="Google" id="ProtNLM"/>
    </source>
</evidence>
<organism evidence="2 3">
    <name type="scientific">Streptomyces longisporoflavus</name>
    <dbReference type="NCBI Taxonomy" id="28044"/>
    <lineage>
        <taxon>Bacteria</taxon>
        <taxon>Bacillati</taxon>
        <taxon>Actinomycetota</taxon>
        <taxon>Actinomycetes</taxon>
        <taxon>Kitasatosporales</taxon>
        <taxon>Streptomycetaceae</taxon>
        <taxon>Streptomyces</taxon>
    </lineage>
</organism>
<evidence type="ECO:0000313" key="2">
    <source>
        <dbReference type="EMBL" id="MFH8547098.1"/>
    </source>
</evidence>